<keyword evidence="7" id="KW-0496">Mitochondrion</keyword>
<dbReference type="GO" id="GO:0008757">
    <property type="term" value="F:S-adenosylmethionine-dependent methyltransferase activity"/>
    <property type="evidence" value="ECO:0007669"/>
    <property type="project" value="InterPro"/>
</dbReference>
<dbReference type="InterPro" id="IPR013216">
    <property type="entry name" value="Methyltransf_11"/>
</dbReference>
<comment type="subcellular location">
    <subcellularLocation>
        <location evidence="1">Mitochondrion</location>
    </subcellularLocation>
</comment>
<dbReference type="FunCoup" id="A0A674MTN2">
    <property type="interactions" value="979"/>
</dbReference>
<dbReference type="AlphaFoldDB" id="A0A674MTN2"/>
<dbReference type="InParanoid" id="A0A674MTN2"/>
<dbReference type="Ensembl" id="ENSTRUT00000089634.1">
    <property type="protein sequence ID" value="ENSTRUP00000064380.1"/>
    <property type="gene ID" value="ENSTRUG00000009337.3"/>
</dbReference>
<evidence type="ECO:0000256" key="7">
    <source>
        <dbReference type="ARBA" id="ARBA00023128"/>
    </source>
</evidence>
<dbReference type="SUPFAM" id="SSF53335">
    <property type="entry name" value="S-adenosyl-L-methionine-dependent methyltransferases"/>
    <property type="match status" value="1"/>
</dbReference>
<dbReference type="FunFam" id="3.40.50.150:FF:000199">
    <property type="entry name" value="arginine-hydroxylase NDUFAF5, mitochondrial isoform X1"/>
    <property type="match status" value="1"/>
</dbReference>
<reference evidence="12" key="2">
    <citation type="submission" date="2025-08" db="UniProtKB">
        <authorList>
            <consortium name="Ensembl"/>
        </authorList>
    </citation>
    <scope>IDENTIFICATION</scope>
</reference>
<evidence type="ECO:0000256" key="8">
    <source>
        <dbReference type="ARBA" id="ARBA00040937"/>
    </source>
</evidence>
<dbReference type="Proteomes" id="UP000005226">
    <property type="component" value="Chromosome 17"/>
</dbReference>
<gene>
    <name evidence="12" type="primary">ndufaf5</name>
</gene>
<sequence>MSSAMRLGVLRALSCGLLGPPGRWSCFSALGCSSKITFKARRRMSGPGRSSINVFNREMKKKQKNWAASLEDAHQYDYLRDEVGRRVADRIYDISRSFPLSLDVGCGKSHIAEHLNKVDSVIQWLHQMILSDISEESLRRRRLTDVPTRCVLADEEFLPFKEKTFDLVVSSLSLHWINDLPGALRQIQQVLKPDGVFIGAMVGGDSLYELRCSLQLAETEREGGFSPHISPYTAVTDLGNLLGRAGFNMLTVDIDDVEIHYPGILEVLMDLQGMGESNCAWNRKGLLHRDTVLAAAAIYKEMYGNADGSVPATFEILYMIGWKPHHSQVTSVDRSTAGATGADQSNLNVTIKNKTLPTSCYDLCQDIFYDLN</sequence>
<dbReference type="PANTHER" id="PTHR13090:SF1">
    <property type="entry name" value="ARGININE-HYDROXYLASE NDUFAF5, MITOCHONDRIAL"/>
    <property type="match status" value="1"/>
</dbReference>
<evidence type="ECO:0000256" key="1">
    <source>
        <dbReference type="ARBA" id="ARBA00004173"/>
    </source>
</evidence>
<dbReference type="GO" id="GO:0032259">
    <property type="term" value="P:methylation"/>
    <property type="evidence" value="ECO:0007669"/>
    <property type="project" value="UniProtKB-KW"/>
</dbReference>
<dbReference type="CDD" id="cd02440">
    <property type="entry name" value="AdoMet_MTases"/>
    <property type="match status" value="1"/>
</dbReference>
<feature type="domain" description="Methyltransferase type 11" evidence="11">
    <location>
        <begin position="102"/>
        <end position="198"/>
    </location>
</feature>
<dbReference type="Gene3D" id="3.40.50.150">
    <property type="entry name" value="Vaccinia Virus protein VP39"/>
    <property type="match status" value="1"/>
</dbReference>
<dbReference type="GO" id="GO:0016491">
    <property type="term" value="F:oxidoreductase activity"/>
    <property type="evidence" value="ECO:0007669"/>
    <property type="project" value="UniProtKB-KW"/>
</dbReference>
<dbReference type="Pfam" id="PF08241">
    <property type="entry name" value="Methyltransf_11"/>
    <property type="match status" value="1"/>
</dbReference>
<reference evidence="12" key="3">
    <citation type="submission" date="2025-09" db="UniProtKB">
        <authorList>
            <consortium name="Ensembl"/>
        </authorList>
    </citation>
    <scope>IDENTIFICATION</scope>
</reference>
<dbReference type="OMA" id="YEVVYGH"/>
<evidence type="ECO:0000256" key="3">
    <source>
        <dbReference type="ARBA" id="ARBA00022603"/>
    </source>
</evidence>
<protein>
    <recommendedName>
        <fullName evidence="8">Arginine-hydroxylase NDUFAF5, mitochondrial</fullName>
    </recommendedName>
    <alternativeName>
        <fullName evidence="9">NADH dehydrogenase [ubiquinone] 1 alpha subcomplex assembly factor 5</fullName>
    </alternativeName>
    <alternativeName>
        <fullName evidence="10">Putative methyltransferase NDUFAF5</fullName>
    </alternativeName>
</protein>
<dbReference type="InterPro" id="IPR050602">
    <property type="entry name" value="Malonyl-ACP_OMT"/>
</dbReference>
<dbReference type="GO" id="GO:0032981">
    <property type="term" value="P:mitochondrial respiratory chain complex I assembly"/>
    <property type="evidence" value="ECO:0007669"/>
    <property type="project" value="TreeGrafter"/>
</dbReference>
<dbReference type="GeneTree" id="ENSGT00390000014687"/>
<evidence type="ECO:0000256" key="10">
    <source>
        <dbReference type="ARBA" id="ARBA00042549"/>
    </source>
</evidence>
<comment type="similarity">
    <text evidence="2">Belongs to the methyltransferase superfamily.</text>
</comment>
<name>A0A674MTN2_TAKRU</name>
<evidence type="ECO:0000313" key="13">
    <source>
        <dbReference type="Proteomes" id="UP000005226"/>
    </source>
</evidence>
<evidence type="ECO:0000256" key="6">
    <source>
        <dbReference type="ARBA" id="ARBA00023002"/>
    </source>
</evidence>
<evidence type="ECO:0000256" key="9">
    <source>
        <dbReference type="ARBA" id="ARBA00041833"/>
    </source>
</evidence>
<dbReference type="PANTHER" id="PTHR13090">
    <property type="entry name" value="ARGININE-HYDROXYLASE NDUFAF5, MITOCHONDRIAL"/>
    <property type="match status" value="1"/>
</dbReference>
<dbReference type="GO" id="GO:0005739">
    <property type="term" value="C:mitochondrion"/>
    <property type="evidence" value="ECO:0007669"/>
    <property type="project" value="UniProtKB-SubCell"/>
</dbReference>
<evidence type="ECO:0000256" key="5">
    <source>
        <dbReference type="ARBA" id="ARBA00022946"/>
    </source>
</evidence>
<keyword evidence="13" id="KW-1185">Reference proteome</keyword>
<evidence type="ECO:0000313" key="12">
    <source>
        <dbReference type="Ensembl" id="ENSTRUP00000064380.1"/>
    </source>
</evidence>
<evidence type="ECO:0000256" key="2">
    <source>
        <dbReference type="ARBA" id="ARBA00008361"/>
    </source>
</evidence>
<keyword evidence="5" id="KW-0809">Transit peptide</keyword>
<keyword evidence="3" id="KW-0489">Methyltransferase</keyword>
<proteinExistence type="inferred from homology"/>
<keyword evidence="6" id="KW-0560">Oxidoreductase</keyword>
<accession>A0A674MTN2</accession>
<organism evidence="12 13">
    <name type="scientific">Takifugu rubripes</name>
    <name type="common">Japanese pufferfish</name>
    <name type="synonym">Fugu rubripes</name>
    <dbReference type="NCBI Taxonomy" id="31033"/>
    <lineage>
        <taxon>Eukaryota</taxon>
        <taxon>Metazoa</taxon>
        <taxon>Chordata</taxon>
        <taxon>Craniata</taxon>
        <taxon>Vertebrata</taxon>
        <taxon>Euteleostomi</taxon>
        <taxon>Actinopterygii</taxon>
        <taxon>Neopterygii</taxon>
        <taxon>Teleostei</taxon>
        <taxon>Neoteleostei</taxon>
        <taxon>Acanthomorphata</taxon>
        <taxon>Eupercaria</taxon>
        <taxon>Tetraodontiformes</taxon>
        <taxon>Tetradontoidea</taxon>
        <taxon>Tetraodontidae</taxon>
        <taxon>Takifugu</taxon>
    </lineage>
</organism>
<reference evidence="12 13" key="1">
    <citation type="journal article" date="2011" name="Genome Biol. Evol.">
        <title>Integration of the genetic map and genome assembly of fugu facilitates insights into distinct features of genome evolution in teleosts and mammals.</title>
        <authorList>
            <person name="Kai W."/>
            <person name="Kikuchi K."/>
            <person name="Tohari S."/>
            <person name="Chew A.K."/>
            <person name="Tay A."/>
            <person name="Fujiwara A."/>
            <person name="Hosoya S."/>
            <person name="Suetake H."/>
            <person name="Naruse K."/>
            <person name="Brenner S."/>
            <person name="Suzuki Y."/>
            <person name="Venkatesh B."/>
        </authorList>
    </citation>
    <scope>NUCLEOTIDE SEQUENCE [LARGE SCALE GENOMIC DNA]</scope>
</reference>
<evidence type="ECO:0000259" key="11">
    <source>
        <dbReference type="Pfam" id="PF08241"/>
    </source>
</evidence>
<evidence type="ECO:0000256" key="4">
    <source>
        <dbReference type="ARBA" id="ARBA00022679"/>
    </source>
</evidence>
<dbReference type="InterPro" id="IPR029063">
    <property type="entry name" value="SAM-dependent_MTases_sf"/>
</dbReference>
<keyword evidence="4" id="KW-0808">Transferase</keyword>